<feature type="compositionally biased region" description="Basic and acidic residues" evidence="9">
    <location>
        <begin position="1"/>
        <end position="16"/>
    </location>
</feature>
<dbReference type="GO" id="GO:0004651">
    <property type="term" value="F:polynucleotide 5'-phosphatase activity"/>
    <property type="evidence" value="ECO:0007669"/>
    <property type="project" value="UniProtKB-UniRule"/>
</dbReference>
<keyword evidence="5 8" id="KW-0378">Hydrolase</keyword>
<organism evidence="11 12">
    <name type="scientific">Cerrena zonata</name>
    <dbReference type="NCBI Taxonomy" id="2478898"/>
    <lineage>
        <taxon>Eukaryota</taxon>
        <taxon>Fungi</taxon>
        <taxon>Dikarya</taxon>
        <taxon>Basidiomycota</taxon>
        <taxon>Agaricomycotina</taxon>
        <taxon>Agaricomycetes</taxon>
        <taxon>Polyporales</taxon>
        <taxon>Cerrenaceae</taxon>
        <taxon>Cerrena</taxon>
    </lineage>
</organism>
<evidence type="ECO:0000256" key="7">
    <source>
        <dbReference type="ARBA" id="ARBA00047740"/>
    </source>
</evidence>
<evidence type="ECO:0000313" key="12">
    <source>
        <dbReference type="Proteomes" id="UP001385951"/>
    </source>
</evidence>
<keyword evidence="6 8" id="KW-0539">Nucleus</keyword>
<dbReference type="Proteomes" id="UP001385951">
    <property type="component" value="Unassembled WGS sequence"/>
</dbReference>
<evidence type="ECO:0000256" key="4">
    <source>
        <dbReference type="ARBA" id="ARBA00022664"/>
    </source>
</evidence>
<evidence type="ECO:0000256" key="5">
    <source>
        <dbReference type="ARBA" id="ARBA00022801"/>
    </source>
</evidence>
<gene>
    <name evidence="11" type="ORF">QCA50_006911</name>
</gene>
<keyword evidence="8" id="KW-0506">mRNA capping</keyword>
<evidence type="ECO:0000256" key="1">
    <source>
        <dbReference type="ARBA" id="ARBA00001946"/>
    </source>
</evidence>
<sequence length="308" mass="35008">MDNHEYPSDSENDIHRPYKRARRTPSPSRSNGHPSRSSLPPLSLSILGVEPFDEFIIEIADFIHHMIKTRPDGPGRVEVEAKVGVLREKGSGQRLSLPVLVETILEPDSFEYRFESNMSAMQHKHFNQLLNNLKTNQPGHAGSPLQYAHLRLVDTFYPSDNRDKVRVTRDETTSEVKECMKKIRLGSLDIYCPKRNADWRISVNLEVPVPPPIGSSTHTRRKDRMSYTHEEFVIDLTQVTASSGGNAKTEILHELELELARPDYVLYAASKRDDPAADELEQSAFNELIRAFVNNARILVKNATGNWQ</sequence>
<dbReference type="AlphaFoldDB" id="A0AAW0GL04"/>
<dbReference type="EC" id="3.6.1.74" evidence="8"/>
<evidence type="ECO:0000256" key="3">
    <source>
        <dbReference type="ARBA" id="ARBA00006345"/>
    </source>
</evidence>
<dbReference type="InterPro" id="IPR037009">
    <property type="entry name" value="mRNA_triPase_Cet1_sf"/>
</dbReference>
<dbReference type="SUPFAM" id="SSF55154">
    <property type="entry name" value="CYTH-like phosphatases"/>
    <property type="match status" value="1"/>
</dbReference>
<name>A0AAW0GL04_9APHY</name>
<feature type="region of interest" description="Disordered" evidence="9">
    <location>
        <begin position="1"/>
        <end position="40"/>
    </location>
</feature>
<comment type="cofactor">
    <cofactor evidence="1 8">
        <name>Mg(2+)</name>
        <dbReference type="ChEBI" id="CHEBI:18420"/>
    </cofactor>
</comment>
<dbReference type="InterPro" id="IPR033469">
    <property type="entry name" value="CYTH-like_dom_sf"/>
</dbReference>
<keyword evidence="12" id="KW-1185">Reference proteome</keyword>
<comment type="subcellular location">
    <subcellularLocation>
        <location evidence="2 8">Nucleus</location>
    </subcellularLocation>
</comment>
<dbReference type="Pfam" id="PF02940">
    <property type="entry name" value="mRNA_triPase"/>
    <property type="match status" value="1"/>
</dbReference>
<dbReference type="PANTHER" id="PTHR28118">
    <property type="entry name" value="POLYNUCLEOTIDE 5'-TRIPHOSPHATASE-RELATED"/>
    <property type="match status" value="1"/>
</dbReference>
<dbReference type="GO" id="GO:0031533">
    <property type="term" value="C:mRNA capping enzyme complex"/>
    <property type="evidence" value="ECO:0007669"/>
    <property type="project" value="UniProtKB-UniRule"/>
</dbReference>
<comment type="function">
    <text evidence="8">First step of mRNA capping. Converts the 5'-triphosphate end of a nascent mRNA chain into a diphosphate end.</text>
</comment>
<evidence type="ECO:0000313" key="11">
    <source>
        <dbReference type="EMBL" id="KAK7690256.1"/>
    </source>
</evidence>
<dbReference type="GO" id="GO:0140818">
    <property type="term" value="F:mRNA 5'-triphosphate monophosphatase activity"/>
    <property type="evidence" value="ECO:0007669"/>
    <property type="project" value="UniProtKB-EC"/>
</dbReference>
<dbReference type="Gene3D" id="3.20.100.10">
    <property type="entry name" value="mRNA triphosphatase Cet1-like"/>
    <property type="match status" value="1"/>
</dbReference>
<dbReference type="InterPro" id="IPR040343">
    <property type="entry name" value="Cet1/Ctl1"/>
</dbReference>
<reference evidence="11 12" key="1">
    <citation type="submission" date="2022-09" db="EMBL/GenBank/DDBJ databases">
        <authorList>
            <person name="Palmer J.M."/>
        </authorList>
    </citation>
    <scope>NUCLEOTIDE SEQUENCE [LARGE SCALE GENOMIC DNA]</scope>
    <source>
        <strain evidence="11 12">DSM 7382</strain>
    </source>
</reference>
<keyword evidence="4 8" id="KW-0507">mRNA processing</keyword>
<proteinExistence type="inferred from homology"/>
<dbReference type="CDD" id="cd07470">
    <property type="entry name" value="CYTH-like_mRNA_RTPase"/>
    <property type="match status" value="1"/>
</dbReference>
<evidence type="ECO:0000256" key="6">
    <source>
        <dbReference type="ARBA" id="ARBA00023242"/>
    </source>
</evidence>
<comment type="caution">
    <text evidence="11">The sequence shown here is derived from an EMBL/GenBank/DDBJ whole genome shotgun (WGS) entry which is preliminary data.</text>
</comment>
<dbReference type="PANTHER" id="PTHR28118:SF1">
    <property type="entry name" value="POLYNUCLEOTIDE 5'-TRIPHOSPHATASE CTL1-RELATED"/>
    <property type="match status" value="1"/>
</dbReference>
<comment type="catalytic activity">
    <reaction evidence="7">
        <text>a 5'-end triphospho-ribonucleoside in mRNA + H2O = a 5'-end diphospho-ribonucleoside in mRNA + phosphate + H(+)</text>
        <dbReference type="Rhea" id="RHEA:67004"/>
        <dbReference type="Rhea" id="RHEA-COMP:17164"/>
        <dbReference type="Rhea" id="RHEA-COMP:17165"/>
        <dbReference type="ChEBI" id="CHEBI:15377"/>
        <dbReference type="ChEBI" id="CHEBI:15378"/>
        <dbReference type="ChEBI" id="CHEBI:43474"/>
        <dbReference type="ChEBI" id="CHEBI:167616"/>
        <dbReference type="ChEBI" id="CHEBI:167618"/>
        <dbReference type="EC" id="3.6.1.74"/>
    </reaction>
    <physiologicalReaction direction="left-to-right" evidence="7">
        <dbReference type="Rhea" id="RHEA:67005"/>
    </physiologicalReaction>
</comment>
<evidence type="ECO:0000256" key="2">
    <source>
        <dbReference type="ARBA" id="ARBA00004123"/>
    </source>
</evidence>
<dbReference type="InterPro" id="IPR004206">
    <property type="entry name" value="mRNA_triPase_Cet1"/>
</dbReference>
<accession>A0AAW0GL04</accession>
<evidence type="ECO:0000259" key="10">
    <source>
        <dbReference type="Pfam" id="PF02940"/>
    </source>
</evidence>
<evidence type="ECO:0000256" key="9">
    <source>
        <dbReference type="SAM" id="MobiDB-lite"/>
    </source>
</evidence>
<feature type="domain" description="mRNA triphosphatase Cet1-like" evidence="10">
    <location>
        <begin position="53"/>
        <end position="259"/>
    </location>
</feature>
<evidence type="ECO:0000256" key="8">
    <source>
        <dbReference type="RuleBase" id="RU367053"/>
    </source>
</evidence>
<dbReference type="EMBL" id="JASBNA010000007">
    <property type="protein sequence ID" value="KAK7690256.1"/>
    <property type="molecule type" value="Genomic_DNA"/>
</dbReference>
<comment type="subunit">
    <text evidence="8">Heterodimer. The mRNA-capping enzyme is composed of two separate chains alpha and beta, respectively a mRNA guanylyltransferase and an mRNA 5'-triphosphate monophosphatase.</text>
</comment>
<comment type="similarity">
    <text evidence="3 8">Belongs to the fungal TPase family.</text>
</comment>
<dbReference type="GO" id="GO:0006370">
    <property type="term" value="P:7-methylguanosine mRNA capping"/>
    <property type="evidence" value="ECO:0007669"/>
    <property type="project" value="UniProtKB-UniRule"/>
</dbReference>
<protein>
    <recommendedName>
        <fullName evidence="8">mRNA-capping enzyme subunit beta</fullName>
        <ecNumber evidence="8">3.6.1.74</ecNumber>
    </recommendedName>
    <alternativeName>
        <fullName evidence="8">mRNA 5'-phosphatase</fullName>
    </alternativeName>
    <alternativeName>
        <fullName evidence="8">mRNA 5'-triphosphate monophosphatase</fullName>
    </alternativeName>
</protein>